<evidence type="ECO:0000313" key="2">
    <source>
        <dbReference type="Proteomes" id="UP001108240"/>
    </source>
</evidence>
<dbReference type="PANTHER" id="PTHR12669:SF15">
    <property type="entry name" value="CHROMOSOME 8 OPEN READING FRAME 88"/>
    <property type="match status" value="1"/>
</dbReference>
<dbReference type="Proteomes" id="UP001108240">
    <property type="component" value="Unplaced"/>
</dbReference>
<name>A0A9J7YTI1_CYPCA</name>
<dbReference type="GO" id="GO:0045947">
    <property type="term" value="P:negative regulation of translational initiation"/>
    <property type="evidence" value="ECO:0007669"/>
    <property type="project" value="TreeGrafter"/>
</dbReference>
<dbReference type="PANTHER" id="PTHR12669">
    <property type="entry name" value="EUKARYOTIC TRANSLATION INITIATION FACTOR 4E-BINDING PROTEIN"/>
    <property type="match status" value="1"/>
</dbReference>
<protein>
    <submittedName>
        <fullName evidence="1">Uncharacterized protein</fullName>
    </submittedName>
</protein>
<dbReference type="AlphaFoldDB" id="A0A9J7YTI1"/>
<keyword evidence="2" id="KW-1185">Reference proteome</keyword>
<dbReference type="Ensembl" id="ENSCCRT00000180087.1">
    <property type="protein sequence ID" value="ENSCCRP00000123287.1"/>
    <property type="gene ID" value="ENSCCRG00000054598.1"/>
</dbReference>
<organism evidence="1 2">
    <name type="scientific">Cyprinus carpio carpio</name>
    <dbReference type="NCBI Taxonomy" id="630221"/>
    <lineage>
        <taxon>Eukaryota</taxon>
        <taxon>Metazoa</taxon>
        <taxon>Chordata</taxon>
        <taxon>Craniata</taxon>
        <taxon>Vertebrata</taxon>
        <taxon>Euteleostomi</taxon>
        <taxon>Actinopterygii</taxon>
        <taxon>Neopterygii</taxon>
        <taxon>Teleostei</taxon>
        <taxon>Ostariophysi</taxon>
        <taxon>Cypriniformes</taxon>
        <taxon>Cyprinidae</taxon>
        <taxon>Cyprininae</taxon>
        <taxon>Cyprinus</taxon>
    </lineage>
</organism>
<evidence type="ECO:0000313" key="1">
    <source>
        <dbReference type="Ensembl" id="ENSCCRP00000123287.1"/>
    </source>
</evidence>
<dbReference type="GO" id="GO:0005737">
    <property type="term" value="C:cytoplasm"/>
    <property type="evidence" value="ECO:0007669"/>
    <property type="project" value="TreeGrafter"/>
</dbReference>
<dbReference type="GeneTree" id="ENSGT01120000272231"/>
<dbReference type="GO" id="GO:0008190">
    <property type="term" value="F:eukaryotic initiation factor 4E binding"/>
    <property type="evidence" value="ECO:0007669"/>
    <property type="project" value="TreeGrafter"/>
</dbReference>
<accession>A0A9J7YTI1</accession>
<reference evidence="1" key="1">
    <citation type="submission" date="2025-08" db="UniProtKB">
        <authorList>
            <consortium name="Ensembl"/>
        </authorList>
    </citation>
    <scope>IDENTIFICATION</scope>
</reference>
<sequence>MMMCEFIHSENEGTEASHELRRNECVLETTETDSAVTEAGRFVRENLKMDVSKRIIRNLEPARPLRRLNINQVPQSYAEVKPVEKPDNIIKVEHFYEILHLQSTSTQPKKKAERICYTRDFLIKLASCPMAKKKPEFLPEHPIVLENGRTNDVPQYFITNYNNNEELAV</sequence>
<reference evidence="1" key="2">
    <citation type="submission" date="2025-09" db="UniProtKB">
        <authorList>
            <consortium name="Ensembl"/>
        </authorList>
    </citation>
    <scope>IDENTIFICATION</scope>
</reference>
<proteinExistence type="predicted"/>